<dbReference type="InterPro" id="IPR012318">
    <property type="entry name" value="HTH_CRP"/>
</dbReference>
<dbReference type="Proteomes" id="UP000494216">
    <property type="component" value="Unassembled WGS sequence"/>
</dbReference>
<reference evidence="6 7" key="1">
    <citation type="submission" date="2020-02" db="EMBL/GenBank/DDBJ databases">
        <authorList>
            <person name="Hogendoorn C."/>
        </authorList>
    </citation>
    <scope>NUCLEOTIDE SEQUENCE [LARGE SCALE GENOMIC DNA]</scope>
    <source>
        <strain evidence="6">METHB21</strain>
    </source>
</reference>
<dbReference type="PRINTS" id="PR00034">
    <property type="entry name" value="HTHCRP"/>
</dbReference>
<dbReference type="InterPro" id="IPR014710">
    <property type="entry name" value="RmlC-like_jellyroll"/>
</dbReference>
<evidence type="ECO:0000259" key="5">
    <source>
        <dbReference type="PROSITE" id="PS51063"/>
    </source>
</evidence>
<dbReference type="SMART" id="SM00419">
    <property type="entry name" value="HTH_CRP"/>
    <property type="match status" value="1"/>
</dbReference>
<dbReference type="AlphaFoldDB" id="A0A8S0WRR8"/>
<dbReference type="GO" id="GO:0003677">
    <property type="term" value="F:DNA binding"/>
    <property type="evidence" value="ECO:0007669"/>
    <property type="project" value="UniProtKB-KW"/>
</dbReference>
<dbReference type="InterPro" id="IPR050397">
    <property type="entry name" value="Env_Response_Regulators"/>
</dbReference>
<dbReference type="GO" id="GO:0003700">
    <property type="term" value="F:DNA-binding transcription factor activity"/>
    <property type="evidence" value="ECO:0007669"/>
    <property type="project" value="TreeGrafter"/>
</dbReference>
<evidence type="ECO:0000313" key="6">
    <source>
        <dbReference type="EMBL" id="CAA9892221.1"/>
    </source>
</evidence>
<dbReference type="InterPro" id="IPR000595">
    <property type="entry name" value="cNMP-bd_dom"/>
</dbReference>
<feature type="domain" description="Cyclic nucleotide-binding" evidence="4">
    <location>
        <begin position="18"/>
        <end position="121"/>
    </location>
</feature>
<gene>
    <name evidence="6" type="ORF">METHB2_600016</name>
</gene>
<dbReference type="Pfam" id="PF00027">
    <property type="entry name" value="cNMP_binding"/>
    <property type="match status" value="1"/>
</dbReference>
<dbReference type="PANTHER" id="PTHR24567">
    <property type="entry name" value="CRP FAMILY TRANSCRIPTIONAL REGULATORY PROTEIN"/>
    <property type="match status" value="1"/>
</dbReference>
<sequence>MQKQLHINKREILSRHFLFRQLMPTEIDHILALAVERHFQNGQSLFIKGDEGSSMMIVIEGKVIISATSEDGKEITLNYIGPGGILGEIALLDGKCRSANATAVGACTVIYIHRSEFIPFLRLNSDVAIQLLMVLCEKLRNTSDMLENVGLLSVPARLAKLIVKLATSNNAPISPGCTLRLNLSQQKMGNLIGASRETVNRTLAQWQMDGLICLQQQQLTLIKPKELIWLSETVL</sequence>
<dbReference type="SMART" id="SM00100">
    <property type="entry name" value="cNMP"/>
    <property type="match status" value="1"/>
</dbReference>
<dbReference type="Gene3D" id="2.60.120.10">
    <property type="entry name" value="Jelly Rolls"/>
    <property type="match status" value="1"/>
</dbReference>
<keyword evidence="3" id="KW-0804">Transcription</keyword>
<dbReference type="InterPro" id="IPR018490">
    <property type="entry name" value="cNMP-bd_dom_sf"/>
</dbReference>
<dbReference type="RefSeq" id="WP_174627011.1">
    <property type="nucleotide sequence ID" value="NZ_CADCXN010000092.1"/>
</dbReference>
<protein>
    <submittedName>
        <fullName evidence="6">Crp/Fnr family transcriptional regulator</fullName>
    </submittedName>
</protein>
<dbReference type="CDD" id="cd00038">
    <property type="entry name" value="CAP_ED"/>
    <property type="match status" value="1"/>
</dbReference>
<dbReference type="SUPFAM" id="SSF51206">
    <property type="entry name" value="cAMP-binding domain-like"/>
    <property type="match status" value="1"/>
</dbReference>
<evidence type="ECO:0000256" key="1">
    <source>
        <dbReference type="ARBA" id="ARBA00023015"/>
    </source>
</evidence>
<organism evidence="6 7">
    <name type="scientific">Candidatus Methylobacter favarea</name>
    <dbReference type="NCBI Taxonomy" id="2707345"/>
    <lineage>
        <taxon>Bacteria</taxon>
        <taxon>Pseudomonadati</taxon>
        <taxon>Pseudomonadota</taxon>
        <taxon>Gammaproteobacteria</taxon>
        <taxon>Methylococcales</taxon>
        <taxon>Methylococcaceae</taxon>
        <taxon>Methylobacter</taxon>
    </lineage>
</organism>
<dbReference type="InterPro" id="IPR036390">
    <property type="entry name" value="WH_DNA-bd_sf"/>
</dbReference>
<dbReference type="Gene3D" id="1.10.10.10">
    <property type="entry name" value="Winged helix-like DNA-binding domain superfamily/Winged helix DNA-binding domain"/>
    <property type="match status" value="1"/>
</dbReference>
<dbReference type="EMBL" id="CADCXN010000092">
    <property type="protein sequence ID" value="CAA9892221.1"/>
    <property type="molecule type" value="Genomic_DNA"/>
</dbReference>
<evidence type="ECO:0000256" key="3">
    <source>
        <dbReference type="ARBA" id="ARBA00023163"/>
    </source>
</evidence>
<comment type="caution">
    <text evidence="6">The sequence shown here is derived from an EMBL/GenBank/DDBJ whole genome shotgun (WGS) entry which is preliminary data.</text>
</comment>
<dbReference type="SUPFAM" id="SSF46785">
    <property type="entry name" value="Winged helix' DNA-binding domain"/>
    <property type="match status" value="1"/>
</dbReference>
<dbReference type="PROSITE" id="PS00889">
    <property type="entry name" value="CNMP_BINDING_2"/>
    <property type="match status" value="1"/>
</dbReference>
<keyword evidence="1" id="KW-0805">Transcription regulation</keyword>
<evidence type="ECO:0000259" key="4">
    <source>
        <dbReference type="PROSITE" id="PS50042"/>
    </source>
</evidence>
<feature type="domain" description="HTH crp-type" evidence="5">
    <location>
        <begin position="152"/>
        <end position="225"/>
    </location>
</feature>
<keyword evidence="2" id="KW-0238">DNA-binding</keyword>
<proteinExistence type="predicted"/>
<keyword evidence="7" id="KW-1185">Reference proteome</keyword>
<dbReference type="PROSITE" id="PS50042">
    <property type="entry name" value="CNMP_BINDING_3"/>
    <property type="match status" value="1"/>
</dbReference>
<dbReference type="Pfam" id="PF13545">
    <property type="entry name" value="HTH_Crp_2"/>
    <property type="match status" value="1"/>
</dbReference>
<accession>A0A8S0WRR8</accession>
<dbReference type="GO" id="GO:0005829">
    <property type="term" value="C:cytosol"/>
    <property type="evidence" value="ECO:0007669"/>
    <property type="project" value="TreeGrafter"/>
</dbReference>
<dbReference type="InterPro" id="IPR018488">
    <property type="entry name" value="cNMP-bd_CS"/>
</dbReference>
<dbReference type="PROSITE" id="PS51063">
    <property type="entry name" value="HTH_CRP_2"/>
    <property type="match status" value="1"/>
</dbReference>
<dbReference type="PANTHER" id="PTHR24567:SF68">
    <property type="entry name" value="DNA-BINDING TRANSCRIPTIONAL DUAL REGULATOR CRP"/>
    <property type="match status" value="1"/>
</dbReference>
<dbReference type="InterPro" id="IPR036388">
    <property type="entry name" value="WH-like_DNA-bd_sf"/>
</dbReference>
<evidence type="ECO:0000313" key="7">
    <source>
        <dbReference type="Proteomes" id="UP000494216"/>
    </source>
</evidence>
<name>A0A8S0WRR8_9GAMM</name>
<evidence type="ECO:0000256" key="2">
    <source>
        <dbReference type="ARBA" id="ARBA00023125"/>
    </source>
</evidence>